<name>A0ACD5H313_9CYAN</name>
<protein>
    <submittedName>
        <fullName evidence="1">Uncharacterized protein</fullName>
    </submittedName>
</protein>
<organism evidence="1 2">
    <name type="scientific">Desertifilum tharense IPPAS B-1220</name>
    <dbReference type="NCBI Taxonomy" id="1781255"/>
    <lineage>
        <taxon>Bacteria</taxon>
        <taxon>Bacillati</taxon>
        <taxon>Cyanobacteriota</taxon>
        <taxon>Cyanophyceae</taxon>
        <taxon>Desertifilales</taxon>
        <taxon>Desertifilaceae</taxon>
        <taxon>Desertifilum</taxon>
    </lineage>
</organism>
<sequence>MSPLMFPFYPIERYRQISAILQSFFPQYLSDPYIPAIVNLWVRFTLEKKLSYPALI</sequence>
<evidence type="ECO:0000313" key="1">
    <source>
        <dbReference type="EMBL" id="XPM67457.1"/>
    </source>
</evidence>
<proteinExistence type="predicted"/>
<gene>
    <name evidence="1" type="ORF">BH720_015230</name>
</gene>
<accession>A0ACD5H313</accession>
<evidence type="ECO:0000313" key="2">
    <source>
        <dbReference type="Proteomes" id="UP000095472"/>
    </source>
</evidence>
<dbReference type="EMBL" id="CP182909">
    <property type="protein sequence ID" value="XPM67457.1"/>
    <property type="molecule type" value="Genomic_DNA"/>
</dbReference>
<keyword evidence="2" id="KW-1185">Reference proteome</keyword>
<dbReference type="Proteomes" id="UP000095472">
    <property type="component" value="Chromosome"/>
</dbReference>
<reference evidence="1 2" key="1">
    <citation type="journal article" date="2016" name="Genome Announc.">
        <title>Draft Genome Sequence of the Thermotolerant Cyanobacterium Desertifilum sp. IPPAS B-1220.</title>
        <authorList>
            <person name="Mironov K.S."/>
            <person name="Sinetova M.A."/>
            <person name="Bolatkhan K."/>
            <person name="Zayadan B.K."/>
            <person name="Ustinova V.V."/>
            <person name="Kupriyanova E.V."/>
            <person name="Skrypnik A.N."/>
            <person name="Gogoleva N.E."/>
            <person name="Gogolev Y.V."/>
            <person name="Los D.A."/>
        </authorList>
    </citation>
    <scope>NUCLEOTIDE SEQUENCE [LARGE SCALE GENOMIC DNA]</scope>
    <source>
        <strain evidence="1 2">IPPAS B-1220</strain>
    </source>
</reference>